<protein>
    <submittedName>
        <fullName evidence="2">AAA domain containing protein</fullName>
    </submittedName>
</protein>
<organism evidence="2 4">
    <name type="scientific">Nitzschia inconspicua</name>
    <dbReference type="NCBI Taxonomy" id="303405"/>
    <lineage>
        <taxon>Eukaryota</taxon>
        <taxon>Sar</taxon>
        <taxon>Stramenopiles</taxon>
        <taxon>Ochrophyta</taxon>
        <taxon>Bacillariophyta</taxon>
        <taxon>Bacillariophyceae</taxon>
        <taxon>Bacillariophycidae</taxon>
        <taxon>Bacillariales</taxon>
        <taxon>Bacillariaceae</taxon>
        <taxon>Nitzschia</taxon>
    </lineage>
</organism>
<name>A0A9K3K8A0_9STRA</name>
<accession>A0A9K3K8A0</accession>
<dbReference type="InterPro" id="IPR041682">
    <property type="entry name" value="AAA_14"/>
</dbReference>
<evidence type="ECO:0000313" key="4">
    <source>
        <dbReference type="Proteomes" id="UP000693970"/>
    </source>
</evidence>
<sequence>MASAKVFGEKYLFKPLTGRFPNFPQNGLGPFTIERDDMVNEIIGLANPTCSVHISGCRGAGKTTLLNQIGMKLLEDKKTVWHFVNSKNLSFESVYDDIARAVESGEELYILVDETQNNYDASAFTVLLKNTNPNSNVTTIGAGIASEPSSSYHFVERYQPESLLLLTDGSLEEHGVNEFFTSGCEGNNKQQMLLLLKHIRWYVGGHVYPLVWLAEKLKARILEGQSAVQVKKLLDSYDFRNEKSFKQMVERIVPTSYTDLRPLLHKTRDPNGMIDFQKKGICNSKNEIISFLLLEVLTSKMMVQGFSQVFRGQLSAGLAGVCELLAFALPSLEWSPYNATGGPTEDALCLELIVILNQVQILSHRLFNPKLVNAGTAHRRPDMFLNSMVNAYVECVLTRSLSDSAVRDVEDHIGRFLGDDPYYKIEDNRTWAVLHFQGVGDAPMQLKYLDKKGERGQPMDPQKKKAMKLAFSSGQIFTFLMQTRDVYCGAKLIAGPNFQEAQSNDPTEEPDEMVL</sequence>
<feature type="domain" description="AAA" evidence="1">
    <location>
        <begin position="52"/>
        <end position="140"/>
    </location>
</feature>
<dbReference type="Proteomes" id="UP000693970">
    <property type="component" value="Unassembled WGS sequence"/>
</dbReference>
<comment type="caution">
    <text evidence="2">The sequence shown here is derived from an EMBL/GenBank/DDBJ whole genome shotgun (WGS) entry which is preliminary data.</text>
</comment>
<reference evidence="2" key="1">
    <citation type="journal article" date="2021" name="Sci. Rep.">
        <title>Diploid genomic architecture of Nitzschia inconspicua, an elite biomass production diatom.</title>
        <authorList>
            <person name="Oliver A."/>
            <person name="Podell S."/>
            <person name="Pinowska A."/>
            <person name="Traller J.C."/>
            <person name="Smith S.R."/>
            <person name="McClure R."/>
            <person name="Beliaev A."/>
            <person name="Bohutskyi P."/>
            <person name="Hill E.A."/>
            <person name="Rabines A."/>
            <person name="Zheng H."/>
            <person name="Allen L.Z."/>
            <person name="Kuo A."/>
            <person name="Grigoriev I.V."/>
            <person name="Allen A.E."/>
            <person name="Hazlebeck D."/>
            <person name="Allen E.E."/>
        </authorList>
    </citation>
    <scope>NUCLEOTIDE SEQUENCE</scope>
    <source>
        <strain evidence="2">Hildebrandi</strain>
    </source>
</reference>
<dbReference type="EMBL" id="JAGRRH010000015">
    <property type="protein sequence ID" value="KAG7356509.1"/>
    <property type="molecule type" value="Genomic_DNA"/>
</dbReference>
<proteinExistence type="predicted"/>
<reference evidence="2" key="2">
    <citation type="submission" date="2021-04" db="EMBL/GenBank/DDBJ databases">
        <authorList>
            <person name="Podell S."/>
        </authorList>
    </citation>
    <scope>NUCLEOTIDE SEQUENCE</scope>
    <source>
        <strain evidence="2">Hildebrandi</strain>
    </source>
</reference>
<evidence type="ECO:0000313" key="2">
    <source>
        <dbReference type="EMBL" id="KAG7338767.1"/>
    </source>
</evidence>
<dbReference type="EMBL" id="JAGRRH010000050">
    <property type="protein sequence ID" value="KAG7338767.1"/>
    <property type="molecule type" value="Genomic_DNA"/>
</dbReference>
<evidence type="ECO:0000259" key="1">
    <source>
        <dbReference type="Pfam" id="PF13173"/>
    </source>
</evidence>
<gene>
    <name evidence="3" type="ORF">IV203_001195</name>
    <name evidence="2" type="ORF">IV203_002521</name>
</gene>
<keyword evidence="4" id="KW-1185">Reference proteome</keyword>
<dbReference type="Pfam" id="PF13173">
    <property type="entry name" value="AAA_14"/>
    <property type="match status" value="1"/>
</dbReference>
<dbReference type="AlphaFoldDB" id="A0A9K3K8A0"/>
<evidence type="ECO:0000313" key="3">
    <source>
        <dbReference type="EMBL" id="KAG7356509.1"/>
    </source>
</evidence>